<gene>
    <name evidence="1" type="ORF">SAMN05216174_102125</name>
</gene>
<dbReference type="STRING" id="1271860.SAMN05216174_102125"/>
<evidence type="ECO:0008006" key="3">
    <source>
        <dbReference type="Google" id="ProtNLM"/>
    </source>
</evidence>
<dbReference type="Pfam" id="PF16280">
    <property type="entry name" value="DUF4928"/>
    <property type="match status" value="1"/>
</dbReference>
<sequence length="334" mass="37260">MLVPELPPRVDEVVNGFLREIAEWYEEQRKADGRVNTNVMTVGLILLHHMGSHYPLEDDHYLTSSQVKGISGSRIASILAAHDEHRKFTTEGGRTSRGTMQLARSLARLLNECPEAADYEELLEGARAEVRFRLQGWFVGRVQQDYFDQRFIEATDLDSSKPTKAAVAALLSAARLRGGSAAGALAQHLVGAKLSLRFPQLTIGNEKYTTADQQTDRPGDFKVGDTAFHVTMSPSDGLFRNRCRSNLHHGFRPVVLVPADRVSAALQLAENEGIADRVAVNSIEDFVGTNIDEMAVYETHEIRLKLRELLERYNVRVRSVEPDPSFQIAIPENL</sequence>
<dbReference type="OrthoDB" id="4351134at2"/>
<dbReference type="RefSeq" id="WP_091448919.1">
    <property type="nucleotide sequence ID" value="NZ_FMZZ01000002.1"/>
</dbReference>
<protein>
    <recommendedName>
        <fullName evidence="3">DUF4928 domain-containing protein</fullName>
    </recommendedName>
</protein>
<proteinExistence type="predicted"/>
<dbReference type="Proteomes" id="UP000199501">
    <property type="component" value="Unassembled WGS sequence"/>
</dbReference>
<evidence type="ECO:0000313" key="1">
    <source>
        <dbReference type="EMBL" id="SDC43849.1"/>
    </source>
</evidence>
<dbReference type="InterPro" id="IPR032564">
    <property type="entry name" value="DUF4928"/>
</dbReference>
<dbReference type="AlphaFoldDB" id="A0A1G6LKY5"/>
<organism evidence="1 2">
    <name type="scientific">Actinokineospora iranica</name>
    <dbReference type="NCBI Taxonomy" id="1271860"/>
    <lineage>
        <taxon>Bacteria</taxon>
        <taxon>Bacillati</taxon>
        <taxon>Actinomycetota</taxon>
        <taxon>Actinomycetes</taxon>
        <taxon>Pseudonocardiales</taxon>
        <taxon>Pseudonocardiaceae</taxon>
        <taxon>Actinokineospora</taxon>
    </lineage>
</organism>
<evidence type="ECO:0000313" key="2">
    <source>
        <dbReference type="Proteomes" id="UP000199501"/>
    </source>
</evidence>
<accession>A0A1G6LKY5</accession>
<dbReference type="EMBL" id="FMZZ01000002">
    <property type="protein sequence ID" value="SDC43849.1"/>
    <property type="molecule type" value="Genomic_DNA"/>
</dbReference>
<name>A0A1G6LKY5_9PSEU</name>
<keyword evidence="2" id="KW-1185">Reference proteome</keyword>
<reference evidence="2" key="1">
    <citation type="submission" date="2016-10" db="EMBL/GenBank/DDBJ databases">
        <authorList>
            <person name="Varghese N."/>
            <person name="Submissions S."/>
        </authorList>
    </citation>
    <scope>NUCLEOTIDE SEQUENCE [LARGE SCALE GENOMIC DNA]</scope>
    <source>
        <strain evidence="2">IBRC-M 10403</strain>
    </source>
</reference>